<gene>
    <name evidence="1" type="ORF">A3F51_00815</name>
</gene>
<comment type="caution">
    <text evidence="1">The sequence shown here is derived from an EMBL/GenBank/DDBJ whole genome shotgun (WGS) entry which is preliminary data.</text>
</comment>
<accession>A0A1G2N1E2</accession>
<evidence type="ECO:0008006" key="3">
    <source>
        <dbReference type="Google" id="ProtNLM"/>
    </source>
</evidence>
<dbReference type="STRING" id="1802315.A3F51_00815"/>
<organism evidence="1 2">
    <name type="scientific">Candidatus Taylorbacteria bacterium RIFCSPHIGHO2_12_FULL_45_16</name>
    <dbReference type="NCBI Taxonomy" id="1802315"/>
    <lineage>
        <taxon>Bacteria</taxon>
        <taxon>Candidatus Tayloriibacteriota</taxon>
    </lineage>
</organism>
<evidence type="ECO:0000313" key="2">
    <source>
        <dbReference type="Proteomes" id="UP000178089"/>
    </source>
</evidence>
<dbReference type="AlphaFoldDB" id="A0A1G2N1E2"/>
<protein>
    <recommendedName>
        <fullName evidence="3">30S ribosomal protein S21</fullName>
    </recommendedName>
</protein>
<reference evidence="1 2" key="1">
    <citation type="journal article" date="2016" name="Nat. Commun.">
        <title>Thousands of microbial genomes shed light on interconnected biogeochemical processes in an aquifer system.</title>
        <authorList>
            <person name="Anantharaman K."/>
            <person name="Brown C.T."/>
            <person name="Hug L.A."/>
            <person name="Sharon I."/>
            <person name="Castelle C.J."/>
            <person name="Probst A.J."/>
            <person name="Thomas B.C."/>
            <person name="Singh A."/>
            <person name="Wilkins M.J."/>
            <person name="Karaoz U."/>
            <person name="Brodie E.L."/>
            <person name="Williams K.H."/>
            <person name="Hubbard S.S."/>
            <person name="Banfield J.F."/>
        </authorList>
    </citation>
    <scope>NUCLEOTIDE SEQUENCE [LARGE SCALE GENOMIC DNA]</scope>
</reference>
<sequence length="82" mass="9534">MINAEVTRNPNENAMGVIRRFTRKVQGSGIIQRKRELRFATRVQSSYKVKQRTLKLIKRRTDLAELVKQGKAQIKPERGGRK</sequence>
<dbReference type="Proteomes" id="UP000178089">
    <property type="component" value="Unassembled WGS sequence"/>
</dbReference>
<proteinExistence type="predicted"/>
<dbReference type="EMBL" id="MHRT01000005">
    <property type="protein sequence ID" value="OHA29142.1"/>
    <property type="molecule type" value="Genomic_DNA"/>
</dbReference>
<name>A0A1G2N1E2_9BACT</name>
<evidence type="ECO:0000313" key="1">
    <source>
        <dbReference type="EMBL" id="OHA29142.1"/>
    </source>
</evidence>